<proteinExistence type="inferred from homology"/>
<evidence type="ECO:0000256" key="1">
    <source>
        <dbReference type="ARBA" id="ARBA00004123"/>
    </source>
</evidence>
<dbReference type="GO" id="GO:0005847">
    <property type="term" value="C:mRNA cleavage and polyadenylation specificity factor complex"/>
    <property type="evidence" value="ECO:0007669"/>
    <property type="project" value="TreeGrafter"/>
</dbReference>
<evidence type="ECO:0000313" key="8">
    <source>
        <dbReference type="Proteomes" id="UP001233271"/>
    </source>
</evidence>
<evidence type="ECO:0000313" key="7">
    <source>
        <dbReference type="EMBL" id="BEI94436.1"/>
    </source>
</evidence>
<comment type="subcellular location">
    <subcellularLocation>
        <location evidence="1">Nucleus</location>
    </subcellularLocation>
</comment>
<evidence type="ECO:0000256" key="3">
    <source>
        <dbReference type="ARBA" id="ARBA00022664"/>
    </source>
</evidence>
<gene>
    <name evidence="7" type="primary">FIP1</name>
    <name evidence="7" type="ORF">CcaverHIS019_0700080</name>
</gene>
<dbReference type="GO" id="GO:0006397">
    <property type="term" value="P:mRNA processing"/>
    <property type="evidence" value="ECO:0007669"/>
    <property type="project" value="UniProtKB-KW"/>
</dbReference>
<dbReference type="InterPro" id="IPR007854">
    <property type="entry name" value="Fip1_dom"/>
</dbReference>
<feature type="compositionally biased region" description="Acidic residues" evidence="5">
    <location>
        <begin position="546"/>
        <end position="556"/>
    </location>
</feature>
<feature type="region of interest" description="Disordered" evidence="5">
    <location>
        <begin position="345"/>
        <end position="581"/>
    </location>
</feature>
<feature type="compositionally biased region" description="Polar residues" evidence="5">
    <location>
        <begin position="20"/>
        <end position="30"/>
    </location>
</feature>
<feature type="domain" description="Pre-mRNA polyadenylation factor Fip1" evidence="6">
    <location>
        <begin position="229"/>
        <end position="272"/>
    </location>
</feature>
<accession>A0AA48L9Q1</accession>
<dbReference type="RefSeq" id="XP_060459701.1">
    <property type="nucleotide sequence ID" value="XM_060603404.1"/>
</dbReference>
<protein>
    <recommendedName>
        <fullName evidence="6">Pre-mRNA polyadenylation factor Fip1 domain-containing protein</fullName>
    </recommendedName>
</protein>
<dbReference type="GeneID" id="85498306"/>
<feature type="compositionally biased region" description="Polar residues" evidence="5">
    <location>
        <begin position="369"/>
        <end position="379"/>
    </location>
</feature>
<dbReference type="KEGG" id="ccac:CcaHIS019_0700080"/>
<evidence type="ECO:0000256" key="4">
    <source>
        <dbReference type="ARBA" id="ARBA00023242"/>
    </source>
</evidence>
<evidence type="ECO:0000256" key="5">
    <source>
        <dbReference type="SAM" id="MobiDB-lite"/>
    </source>
</evidence>
<dbReference type="AlphaFoldDB" id="A0AA48L9Q1"/>
<feature type="compositionally biased region" description="Low complexity" evidence="5">
    <location>
        <begin position="437"/>
        <end position="452"/>
    </location>
</feature>
<evidence type="ECO:0000256" key="2">
    <source>
        <dbReference type="ARBA" id="ARBA00007459"/>
    </source>
</evidence>
<evidence type="ECO:0000259" key="6">
    <source>
        <dbReference type="Pfam" id="PF05182"/>
    </source>
</evidence>
<keyword evidence="4" id="KW-0539">Nucleus</keyword>
<sequence length="581" mass="63382">MEDDDAFLYGDSTGPLQAPPETTTSVQESGATASNNISASMAASLAAYGIDPSTAVAEEAPEDGGVEESDGDDDDSDSDDDVKLVFNAGAQRLDLRKPQQQTSNVIGIGKWAHTATSIAPPAASPTVNKTVSKPAPDALTDYNPAPRPGAPTSTSAAGTNLHGHTALSSATAQPSDMHSHPHVTVGGQPTHAALPHSSLPPQLAPSSDFKVDPTNPTGVIPSTGTSVYDIDVAQFEGSGQMWRRPGSDISDWFNYGFDEVTYPRFLKFRQEMEQGRAALLGPMAPITPEIAQNLHVPLPPQMQQMPPQMQQQMQHMQQMQQMATLQEMMRMQGMDPAAMFGMQQGMGGDMPGMGNGVQQQEDEVASEGQPEQPSQTQPSFPILGGNTPVSGMVPNRGGAAMRGRGGIPVGPRGVVPAAPKSSKGRFKDKDRVTESNAAAAAASLDYGDSGPPSRDRSRSRSGSPYRQSSSRYDDAAPRERERDHRDSRSQSRYDEEGEYEDRGERSERSDRDRYGERDRYGGRERYGERDRYGERERRRSPRRYAEDEEGVWESGEEERRRKRSRSPEEERRSTRSSKRRL</sequence>
<dbReference type="PANTHER" id="PTHR13484">
    <property type="entry name" value="FIP1-LIKE 1 PROTEIN"/>
    <property type="match status" value="1"/>
</dbReference>
<dbReference type="EMBL" id="AP028218">
    <property type="protein sequence ID" value="BEI94436.1"/>
    <property type="molecule type" value="Genomic_DNA"/>
</dbReference>
<name>A0AA48L9Q1_9TREE</name>
<dbReference type="Proteomes" id="UP001233271">
    <property type="component" value="Chromosome 7a"/>
</dbReference>
<keyword evidence="3" id="KW-0507">mRNA processing</keyword>
<feature type="compositionally biased region" description="Low complexity" evidence="5">
    <location>
        <begin position="460"/>
        <end position="470"/>
    </location>
</feature>
<dbReference type="InterPro" id="IPR051187">
    <property type="entry name" value="Pre-mRNA_3'-end_processing_reg"/>
</dbReference>
<comment type="similarity">
    <text evidence="2">Belongs to the FIP1 family.</text>
</comment>
<feature type="compositionally biased region" description="Gly residues" evidence="5">
    <location>
        <begin position="345"/>
        <end position="355"/>
    </location>
</feature>
<feature type="region of interest" description="Disordered" evidence="5">
    <location>
        <begin position="119"/>
        <end position="222"/>
    </location>
</feature>
<keyword evidence="8" id="KW-1185">Reference proteome</keyword>
<dbReference type="Pfam" id="PF05182">
    <property type="entry name" value="Fip1"/>
    <property type="match status" value="1"/>
</dbReference>
<organism evidence="7 8">
    <name type="scientific">Cutaneotrichosporon cavernicola</name>
    <dbReference type="NCBI Taxonomy" id="279322"/>
    <lineage>
        <taxon>Eukaryota</taxon>
        <taxon>Fungi</taxon>
        <taxon>Dikarya</taxon>
        <taxon>Basidiomycota</taxon>
        <taxon>Agaricomycotina</taxon>
        <taxon>Tremellomycetes</taxon>
        <taxon>Trichosporonales</taxon>
        <taxon>Trichosporonaceae</taxon>
        <taxon>Cutaneotrichosporon</taxon>
    </lineage>
</organism>
<feature type="region of interest" description="Disordered" evidence="5">
    <location>
        <begin position="1"/>
        <end position="32"/>
    </location>
</feature>
<feature type="compositionally biased region" description="Basic and acidic residues" evidence="5">
    <location>
        <begin position="471"/>
        <end position="537"/>
    </location>
</feature>
<feature type="compositionally biased region" description="Polar residues" evidence="5">
    <location>
        <begin position="166"/>
        <end position="176"/>
    </location>
</feature>
<reference evidence="7" key="1">
    <citation type="journal article" date="2023" name="BMC Genomics">
        <title>Chromosome-level genome assemblies of Cutaneotrichosporon spp. (Trichosporonales, Basidiomycota) reveal imbalanced evolution between nucleotide sequences and chromosome synteny.</title>
        <authorList>
            <person name="Kobayashi Y."/>
            <person name="Kayamori A."/>
            <person name="Aoki K."/>
            <person name="Shiwa Y."/>
            <person name="Matsutani M."/>
            <person name="Fujita N."/>
            <person name="Sugita T."/>
            <person name="Iwasaki W."/>
            <person name="Tanaka N."/>
            <person name="Takashima M."/>
        </authorList>
    </citation>
    <scope>NUCLEOTIDE SEQUENCE</scope>
    <source>
        <strain evidence="7">HIS019</strain>
    </source>
</reference>
<feature type="region of interest" description="Disordered" evidence="5">
    <location>
        <begin position="52"/>
        <end position="84"/>
    </location>
</feature>
<feature type="compositionally biased region" description="Acidic residues" evidence="5">
    <location>
        <begin position="59"/>
        <end position="80"/>
    </location>
</feature>
<dbReference type="PANTHER" id="PTHR13484:SF0">
    <property type="entry name" value="PRE-MRNA 3'-END-PROCESSING FACTOR FIP1"/>
    <property type="match status" value="1"/>
</dbReference>